<dbReference type="InterPro" id="IPR003652">
    <property type="entry name" value="Ataxin_AXH_dom"/>
</dbReference>
<evidence type="ECO:0000256" key="1">
    <source>
        <dbReference type="ARBA" id="ARBA00004123"/>
    </source>
</evidence>
<evidence type="ECO:0000256" key="5">
    <source>
        <dbReference type="ARBA" id="ARBA00023163"/>
    </source>
</evidence>
<dbReference type="InterPro" id="IPR043404">
    <property type="entry name" value="ATAXIN1-like"/>
</dbReference>
<accession>A0ABP0GY85</accession>
<feature type="domain" description="AXH" evidence="7">
    <location>
        <begin position="7"/>
        <end position="138"/>
    </location>
</feature>
<dbReference type="PANTHER" id="PTHR13392:SF13">
    <property type="entry name" value="AXH DOMAIN-CONTAINING PROTEIN"/>
    <property type="match status" value="1"/>
</dbReference>
<reference evidence="8 9" key="1">
    <citation type="submission" date="2024-02" db="EMBL/GenBank/DDBJ databases">
        <authorList>
            <person name="Daric V."/>
            <person name="Darras S."/>
        </authorList>
    </citation>
    <scope>NUCLEOTIDE SEQUENCE [LARGE SCALE GENOMIC DNA]</scope>
</reference>
<evidence type="ECO:0000256" key="3">
    <source>
        <dbReference type="ARBA" id="ARBA00023015"/>
    </source>
</evidence>
<dbReference type="PANTHER" id="PTHR13392">
    <property type="entry name" value="ATAXIN 1"/>
    <property type="match status" value="1"/>
</dbReference>
<organism evidence="8 9">
    <name type="scientific">Clavelina lepadiformis</name>
    <name type="common">Light-bulb sea squirt</name>
    <name type="synonym">Ascidia lepadiformis</name>
    <dbReference type="NCBI Taxonomy" id="159417"/>
    <lineage>
        <taxon>Eukaryota</taxon>
        <taxon>Metazoa</taxon>
        <taxon>Chordata</taxon>
        <taxon>Tunicata</taxon>
        <taxon>Ascidiacea</taxon>
        <taxon>Aplousobranchia</taxon>
        <taxon>Clavelinidae</taxon>
        <taxon>Clavelina</taxon>
    </lineage>
</organism>
<evidence type="ECO:0000256" key="6">
    <source>
        <dbReference type="ARBA" id="ARBA00023242"/>
    </source>
</evidence>
<dbReference type="EMBL" id="CAWYQH010000163">
    <property type="protein sequence ID" value="CAK8696710.1"/>
    <property type="molecule type" value="Genomic_DNA"/>
</dbReference>
<evidence type="ECO:0000256" key="4">
    <source>
        <dbReference type="ARBA" id="ARBA00023125"/>
    </source>
</evidence>
<keyword evidence="5" id="KW-0804">Transcription</keyword>
<dbReference type="SMART" id="SM00536">
    <property type="entry name" value="AXH"/>
    <property type="match status" value="1"/>
</dbReference>
<keyword evidence="3" id="KW-0805">Transcription regulation</keyword>
<dbReference type="Pfam" id="PF08517">
    <property type="entry name" value="AXH"/>
    <property type="match status" value="1"/>
</dbReference>
<keyword evidence="4" id="KW-0238">DNA-binding</keyword>
<dbReference type="InterPro" id="IPR036096">
    <property type="entry name" value="Ataxin_AXH_dom_sf"/>
</dbReference>
<proteinExistence type="predicted"/>
<protein>
    <recommendedName>
        <fullName evidence="7">AXH domain-containing protein</fullName>
    </recommendedName>
</protein>
<dbReference type="SUPFAM" id="SSF102031">
    <property type="entry name" value="AXH domain"/>
    <property type="match status" value="1"/>
</dbReference>
<keyword evidence="2" id="KW-0678">Repressor</keyword>
<evidence type="ECO:0000256" key="2">
    <source>
        <dbReference type="ARBA" id="ARBA00022491"/>
    </source>
</evidence>
<sequence>MADEPSAAAQNNGLYPAHFKKGALIQLATGEIKCVEDLTMEDFQKSTESSTDLKLDISTVIKITIDGQRQLALLCFVVGNEKLQITVEAPLEHPFLVYGKGWSSVNPKMSDKRYNLPCKQLNVGDICASLMLKPNSEEQPLGL</sequence>
<comment type="caution">
    <text evidence="8">The sequence shown here is derived from an EMBL/GenBank/DDBJ whole genome shotgun (WGS) entry which is preliminary data.</text>
</comment>
<gene>
    <name evidence="8" type="ORF">CVLEPA_LOCUS30041</name>
</gene>
<keyword evidence="6" id="KW-0539">Nucleus</keyword>
<name>A0ABP0GY85_CLALP</name>
<dbReference type="Proteomes" id="UP001642483">
    <property type="component" value="Unassembled WGS sequence"/>
</dbReference>
<comment type="subcellular location">
    <subcellularLocation>
        <location evidence="1">Nucleus</location>
    </subcellularLocation>
</comment>
<dbReference type="Gene3D" id="2.170.16.10">
    <property type="entry name" value="Hedgehog/Intein (Hint) domain"/>
    <property type="match status" value="1"/>
</dbReference>
<evidence type="ECO:0000259" key="7">
    <source>
        <dbReference type="PROSITE" id="PS51148"/>
    </source>
</evidence>
<evidence type="ECO:0000313" key="8">
    <source>
        <dbReference type="EMBL" id="CAK8696710.1"/>
    </source>
</evidence>
<evidence type="ECO:0000313" key="9">
    <source>
        <dbReference type="Proteomes" id="UP001642483"/>
    </source>
</evidence>
<dbReference type="PROSITE" id="PS51148">
    <property type="entry name" value="AXH"/>
    <property type="match status" value="1"/>
</dbReference>
<keyword evidence="9" id="KW-1185">Reference proteome</keyword>